<evidence type="ECO:0000256" key="9">
    <source>
        <dbReference type="PROSITE-ProRule" id="PRU00152"/>
    </source>
</evidence>
<dbReference type="SMART" id="SM00179">
    <property type="entry name" value="EGF_CA"/>
    <property type="match status" value="1"/>
</dbReference>
<dbReference type="InterPro" id="IPR036392">
    <property type="entry name" value="PLAT/LH2_dom_sf"/>
</dbReference>
<dbReference type="Pfam" id="PF14670">
    <property type="entry name" value="FXa_inhibition"/>
    <property type="match status" value="1"/>
</dbReference>
<dbReference type="eggNOG" id="KOG3599">
    <property type="taxonomic scope" value="Eukaryota"/>
</dbReference>
<dbReference type="FunFam" id="2.60.40.10:FF:002568">
    <property type="entry name" value="Uncharacterized protein"/>
    <property type="match status" value="2"/>
</dbReference>
<keyword evidence="5 11" id="KW-0812">Transmembrane</keyword>
<feature type="domain" description="Fibronectin type-III" evidence="13">
    <location>
        <begin position="503"/>
        <end position="589"/>
    </location>
</feature>
<feature type="transmembrane region" description="Helical" evidence="11">
    <location>
        <begin position="1611"/>
        <end position="1632"/>
    </location>
</feature>
<dbReference type="Gene3D" id="2.10.25.10">
    <property type="entry name" value="Laminin"/>
    <property type="match status" value="1"/>
</dbReference>
<dbReference type="PANTHER" id="PTHR10877:SF194">
    <property type="entry name" value="LOCATION OF VULVA DEFECTIVE 1"/>
    <property type="match status" value="1"/>
</dbReference>
<dbReference type="InterPro" id="IPR018097">
    <property type="entry name" value="EGF_Ca-bd_CS"/>
</dbReference>
<proteinExistence type="inferred from homology"/>
<dbReference type="CDD" id="cd00054">
    <property type="entry name" value="EGF_CA"/>
    <property type="match status" value="1"/>
</dbReference>
<dbReference type="InParanoid" id="C3YNC8"/>
<dbReference type="SMART" id="SM00308">
    <property type="entry name" value="LH2"/>
    <property type="match status" value="1"/>
</dbReference>
<dbReference type="GO" id="GO:0005509">
    <property type="term" value="F:calcium ion binding"/>
    <property type="evidence" value="ECO:0007669"/>
    <property type="project" value="InterPro"/>
</dbReference>
<dbReference type="SMART" id="SM00181">
    <property type="entry name" value="EGF"/>
    <property type="match status" value="2"/>
</dbReference>
<dbReference type="EMBL" id="GG666533">
    <property type="protein sequence ID" value="EEN58234.1"/>
    <property type="molecule type" value="Genomic_DNA"/>
</dbReference>
<dbReference type="PROSITE" id="PS01186">
    <property type="entry name" value="EGF_2"/>
    <property type="match status" value="1"/>
</dbReference>
<comment type="subcellular location">
    <subcellularLocation>
        <location evidence="2">Cell membrane</location>
    </subcellularLocation>
    <subcellularLocation>
        <location evidence="1">Membrane</location>
        <topology evidence="1">Multi-pass membrane protein</topology>
    </subcellularLocation>
</comment>
<evidence type="ECO:0000256" key="2">
    <source>
        <dbReference type="ARBA" id="ARBA00004236"/>
    </source>
</evidence>
<evidence type="ECO:0000259" key="13">
    <source>
        <dbReference type="PROSITE" id="PS50853"/>
    </source>
</evidence>
<evidence type="ECO:0000256" key="8">
    <source>
        <dbReference type="ARBA" id="ARBA00023157"/>
    </source>
</evidence>
<dbReference type="PROSITE" id="PS50095">
    <property type="entry name" value="PLAT"/>
    <property type="match status" value="1"/>
</dbReference>
<gene>
    <name evidence="14" type="ORF">BRAFLDRAFT_76911</name>
</gene>
<feature type="transmembrane region" description="Helical" evidence="11">
    <location>
        <begin position="1379"/>
        <end position="1397"/>
    </location>
</feature>
<feature type="transmembrane region" description="Helical" evidence="11">
    <location>
        <begin position="1869"/>
        <end position="1888"/>
    </location>
</feature>
<dbReference type="SMART" id="SM00060">
    <property type="entry name" value="FN3"/>
    <property type="match status" value="3"/>
</dbReference>
<feature type="domain" description="Fibronectin type-III" evidence="13">
    <location>
        <begin position="341"/>
        <end position="433"/>
    </location>
</feature>
<dbReference type="Gene3D" id="2.60.60.20">
    <property type="entry name" value="PLAT/LH2 domain"/>
    <property type="match status" value="1"/>
</dbReference>
<keyword evidence="6 11" id="KW-1133">Transmembrane helix</keyword>
<evidence type="ECO:0000256" key="4">
    <source>
        <dbReference type="ARBA" id="ARBA00022475"/>
    </source>
</evidence>
<dbReference type="SUPFAM" id="SSF49265">
    <property type="entry name" value="Fibronectin type III"/>
    <property type="match status" value="2"/>
</dbReference>
<feature type="transmembrane region" description="Helical" evidence="11">
    <location>
        <begin position="1908"/>
        <end position="1930"/>
    </location>
</feature>
<feature type="domain" description="Fibronectin type-III" evidence="13">
    <location>
        <begin position="249"/>
        <end position="336"/>
    </location>
</feature>
<dbReference type="Pfam" id="PF00041">
    <property type="entry name" value="fn3"/>
    <property type="match status" value="3"/>
</dbReference>
<evidence type="ECO:0000259" key="12">
    <source>
        <dbReference type="PROSITE" id="PS50095"/>
    </source>
</evidence>
<evidence type="ECO:0000256" key="10">
    <source>
        <dbReference type="SAM" id="MobiDB-lite"/>
    </source>
</evidence>
<dbReference type="PANTHER" id="PTHR10877">
    <property type="entry name" value="POLYCYSTIN FAMILY MEMBER"/>
    <property type="match status" value="1"/>
</dbReference>
<feature type="transmembrane region" description="Helical" evidence="11">
    <location>
        <begin position="1514"/>
        <end position="1541"/>
    </location>
</feature>
<dbReference type="InterPro" id="IPR046338">
    <property type="entry name" value="GAIN_dom_sf"/>
</dbReference>
<feature type="transmembrane region" description="Helical" evidence="11">
    <location>
        <begin position="1482"/>
        <end position="1502"/>
    </location>
</feature>
<dbReference type="PROSITE" id="PS01187">
    <property type="entry name" value="EGF_CA"/>
    <property type="match status" value="1"/>
</dbReference>
<evidence type="ECO:0000256" key="3">
    <source>
        <dbReference type="ARBA" id="ARBA00007200"/>
    </source>
</evidence>
<organism>
    <name type="scientific">Branchiostoma floridae</name>
    <name type="common">Florida lancelet</name>
    <name type="synonym">Amphioxus</name>
    <dbReference type="NCBI Taxonomy" id="7739"/>
    <lineage>
        <taxon>Eukaryota</taxon>
        <taxon>Metazoa</taxon>
        <taxon>Chordata</taxon>
        <taxon>Cephalochordata</taxon>
        <taxon>Leptocardii</taxon>
        <taxon>Amphioxiformes</taxon>
        <taxon>Branchiostomatidae</taxon>
        <taxon>Branchiostoma</taxon>
    </lineage>
</organism>
<dbReference type="FunFam" id="2.60.40.10:FF:002825">
    <property type="match status" value="1"/>
</dbReference>
<dbReference type="Gene3D" id="2.60.40.10">
    <property type="entry name" value="Immunoglobulins"/>
    <property type="match status" value="3"/>
</dbReference>
<dbReference type="SUPFAM" id="SSF57196">
    <property type="entry name" value="EGF/Laminin"/>
    <property type="match status" value="1"/>
</dbReference>
<name>C3YNC8_BRAFL</name>
<dbReference type="InterPro" id="IPR001024">
    <property type="entry name" value="PLAT/LH2_dom"/>
</dbReference>
<dbReference type="InterPro" id="IPR000742">
    <property type="entry name" value="EGF"/>
</dbReference>
<dbReference type="SMART" id="SM00303">
    <property type="entry name" value="GPS"/>
    <property type="match status" value="1"/>
</dbReference>
<evidence type="ECO:0000256" key="5">
    <source>
        <dbReference type="ARBA" id="ARBA00022692"/>
    </source>
</evidence>
<dbReference type="PROSITE" id="PS50853">
    <property type="entry name" value="FN3"/>
    <property type="match status" value="3"/>
</dbReference>
<dbReference type="Pfam" id="PF01477">
    <property type="entry name" value="PLAT"/>
    <property type="match status" value="1"/>
</dbReference>
<dbReference type="InterPro" id="IPR051223">
    <property type="entry name" value="Polycystin"/>
</dbReference>
<dbReference type="SUPFAM" id="SSF49723">
    <property type="entry name" value="Lipase/lipooxygenase domain (PLAT/LH2 domain)"/>
    <property type="match status" value="1"/>
</dbReference>
<feature type="transmembrane region" description="Helical" evidence="11">
    <location>
        <begin position="1421"/>
        <end position="1444"/>
    </location>
</feature>
<keyword evidence="8" id="KW-1015">Disulfide bond</keyword>
<dbReference type="InterPro" id="IPR013783">
    <property type="entry name" value="Ig-like_fold"/>
</dbReference>
<sequence>MVHYNSDPYIDNALGCDPYTDIASLASSAFSVSVTPNMSFGFRNCPFDYCKQSHAFEVLRNTSQQYQGVDFVVIEARIPDDGRSASESWCRDYQNLCAEFGLKTTGCGEDWAVNGGSSSTLEHIRCADEYSSDPYINNVLGCPPAAGVEAVVRQAFEPLYSGARFFGFDACSVDNCQRQIYDSHALSNTTAIHAGTSSAERIVYTVCVGTQDCGHCQGGDINCDPVSVVCSAGCQDGWKTQSCKQTVDPPVNLTVSDITDEGIKVTWLQSPDPDLQGYRVVVSKLDMTTAVNQSTAQTWLQVEGLTLETDYIISVRVLVLSEGLWSQSNATTIGATTIMSSSTDLEFVKVTETTSMLRFTWVPPDAVVTRYRIMYGQGEATEQLIPSPGPGDRSAVIRGLQADSMYKVEIITIGRRRESLPLAGHNATESDECAIVNGWCDHICTNVPGSYRCFCRQGFVLMADAHGCGDSDYVISVTSLFLTDGWRSQSDTSVIHLSTEMSSSTDLQFVDVTESELRFTWVPPDAVVTGYRIKYGQGEATEQFNPSPGPGDRSAVIRGLQADPMYKVEIITIGVQRESAPLVGDINNNAYCFNQQNNGFNHPKQPDDSAFLRPTDFNYSSKDTTIYFDPRTGQFRNQAIQHDLTRRQLDNAKVPDNSLDNIYADAFSLNPQDVLQRLAQDIALDDDGAVGLEQPASAADEKSKACRKVIKSLRSETGRAQTAQRVQIISELSSLVIKACPGIPQANAFKNAALDILESITRKLGKLDMSDPSTLEAVGGPLVASVATLLQEPEQNAEENDGNFQPRVLEDDHVSPEERAQKVKQQEEEQRAEEKKIVQKSRQVLDDLSNAITDPMRLGAPPVTIKRSGVTLKAQKIRGSMSGGQLVQTEDGGFQFPSQTALFPEHPPHNITITLIQYQQNPYTWELGQYQAHSSVMELTIQRKNYKPLVFNNLTEDFIITIPGNSRNKPATKIITYPLPGNRSSAYHLLNLNNTAEAFLVTITPLNTSVVYGVWGRYGGRPDDQNCNVSMETYVLPEECSLIETLRGDGEAKTGARIFIKGVKDPVDYYVKVQILGPATECDVNDPMDENRVLANSFYAYQIQWARLSCVFWSETEDAWRSEGCVISNRSTINNIICHCNHLTAFGSDFATPPDRVDFGALTLRDLRDNGAVLTTIFVVDCVFLLTLVIMKVIDLRLKRKKNTSIKLDDMQNDFRYRLHLWTSTTKHAGTESTVSFNLCGDEATSGVRVVSMTEKVFTQGSQVTLNFSTAEQLGNVELLQLMHDNSGEGSRASWNVDRAAVQDLTTGKLSYFFCDEWLAADRGDGQVVKTFPVATEQDLRSFGFLFLASLWNNLVEEHLFLSVVIMPKGSKFTRSERLGCCLSFLTLSMVASAMWLSDKNATQVVQAVSLGPFSFTLNTVYTGIMTSITCLPVVMAIIVLFQYSRPKSKGGRRVKDVETAGAAVAHTQQEPVKGLPHWCKYLAWVLVVLSAVGSAVFTVLYSLEWGKDKSERWLSAFFATFLADIFLLQPVKILVLAIIFSSVFQRHTLKMIFENEEDKVFLEITTVTSQEQEGFDSGRFRVKKKMERLSQMSFTNINEARRKRKRDRRIGNLIWDIIISLARLLLALTIINGHHSTNTAFYQTQSAAENFVQSIDEVTDPIGVWSWLDETALKSFYPETSYNDDKPRWQEVVFTADMQSVLVSPPNLIQARVKSELCVVPVTMQYLFHKCTAAYGENTKETGVFQKGWKRVTNMSEVEPDEPGWSYRISGYTIKPVFGLKSHYWKDGFSLELGRSADEMRSILADLKANRWIDRQTRAVILEVLLYNGNLDMFTSVTVVFEFTEMSGVFCNHHLHTFRLHQRPGTIGYIYVLLEIIYVIFLFYSLWKEAKAVRAAGLAYLKEPWNLVETFNFILAFIVIALYGSNRAYSSKALASAQQGKELFEAKPILGPIFFVAFMCLIFLVLMNIAVAIIDSALPDVRNHVMPEDDRFFIQGLWERVTSMLGLQEAPVTGTYR</sequence>
<keyword evidence="4" id="KW-1003">Cell membrane</keyword>
<dbReference type="Gene3D" id="2.60.220.50">
    <property type="match status" value="1"/>
</dbReference>
<evidence type="ECO:0000256" key="7">
    <source>
        <dbReference type="ARBA" id="ARBA00023136"/>
    </source>
</evidence>
<dbReference type="Pfam" id="PF20519">
    <property type="entry name" value="Polycystin_dom"/>
    <property type="match status" value="1"/>
</dbReference>
<feature type="transmembrane region" description="Helical" evidence="11">
    <location>
        <begin position="1950"/>
        <end position="1975"/>
    </location>
</feature>
<dbReference type="FunFam" id="2.10.25.10:FF:000931">
    <property type="entry name" value="Uncharacterized protein"/>
    <property type="match status" value="1"/>
</dbReference>
<feature type="domain" description="PLAT" evidence="12">
    <location>
        <begin position="1215"/>
        <end position="1333"/>
    </location>
</feature>
<dbReference type="CDD" id="cd00063">
    <property type="entry name" value="FN3"/>
    <property type="match status" value="3"/>
</dbReference>
<feature type="transmembrane region" description="Helical" evidence="11">
    <location>
        <begin position="1172"/>
        <end position="1194"/>
    </location>
</feature>
<comment type="caution">
    <text evidence="9">Lacks conserved residue(s) required for the propagation of feature annotation.</text>
</comment>
<evidence type="ECO:0008006" key="15">
    <source>
        <dbReference type="Google" id="ProtNLM"/>
    </source>
</evidence>
<feature type="compositionally biased region" description="Basic and acidic residues" evidence="10">
    <location>
        <begin position="808"/>
        <end position="837"/>
    </location>
</feature>
<comment type="similarity">
    <text evidence="3">Belongs to the polycystin family.</text>
</comment>
<protein>
    <recommendedName>
        <fullName evidence="15">Polycystic kidney disease protein 1-like 2</fullName>
    </recommendedName>
</protein>
<dbReference type="InterPro" id="IPR046791">
    <property type="entry name" value="Polycystin_dom"/>
</dbReference>
<dbReference type="GO" id="GO:0005886">
    <property type="term" value="C:plasma membrane"/>
    <property type="evidence" value="ECO:0007669"/>
    <property type="project" value="UniProtKB-SubCell"/>
</dbReference>
<accession>C3YNC8</accession>
<evidence type="ECO:0000256" key="6">
    <source>
        <dbReference type="ARBA" id="ARBA00022989"/>
    </source>
</evidence>
<dbReference type="FunFam" id="2.60.220.50:FF:000035">
    <property type="entry name" value="Uncharacterized protein"/>
    <property type="match status" value="1"/>
</dbReference>
<dbReference type="InterPro" id="IPR003961">
    <property type="entry name" value="FN3_dom"/>
</dbReference>
<reference evidence="14" key="1">
    <citation type="journal article" date="2008" name="Nature">
        <title>The amphioxus genome and the evolution of the chordate karyotype.</title>
        <authorList>
            <consortium name="US DOE Joint Genome Institute (JGI-PGF)"/>
            <person name="Putnam N.H."/>
            <person name="Butts T."/>
            <person name="Ferrier D.E.K."/>
            <person name="Furlong R.F."/>
            <person name="Hellsten U."/>
            <person name="Kawashima T."/>
            <person name="Robinson-Rechavi M."/>
            <person name="Shoguchi E."/>
            <person name="Terry A."/>
            <person name="Yu J.-K."/>
            <person name="Benito-Gutierrez E.L."/>
            <person name="Dubchak I."/>
            <person name="Garcia-Fernandez J."/>
            <person name="Gibson-Brown J.J."/>
            <person name="Grigoriev I.V."/>
            <person name="Horton A.C."/>
            <person name="de Jong P.J."/>
            <person name="Jurka J."/>
            <person name="Kapitonov V.V."/>
            <person name="Kohara Y."/>
            <person name="Kuroki Y."/>
            <person name="Lindquist E."/>
            <person name="Lucas S."/>
            <person name="Osoegawa K."/>
            <person name="Pennacchio L.A."/>
            <person name="Salamov A.A."/>
            <person name="Satou Y."/>
            <person name="Sauka-Spengler T."/>
            <person name="Schmutz J."/>
            <person name="Shin-I T."/>
            <person name="Toyoda A."/>
            <person name="Bronner-Fraser M."/>
            <person name="Fujiyama A."/>
            <person name="Holland L.Z."/>
            <person name="Holland P.W.H."/>
            <person name="Satoh N."/>
            <person name="Rokhsar D.S."/>
        </authorList>
    </citation>
    <scope>NUCLEOTIDE SEQUENCE [LARGE SCALE GENOMIC DNA]</scope>
    <source>
        <strain evidence="14">S238N-H82</strain>
        <tissue evidence="14">Testes</tissue>
    </source>
</reference>
<keyword evidence="7 11" id="KW-0472">Membrane</keyword>
<feature type="region of interest" description="Disordered" evidence="10">
    <location>
        <begin position="794"/>
        <end position="838"/>
    </location>
</feature>
<evidence type="ECO:0000256" key="1">
    <source>
        <dbReference type="ARBA" id="ARBA00004141"/>
    </source>
</evidence>
<dbReference type="InterPro" id="IPR000203">
    <property type="entry name" value="GPS"/>
</dbReference>
<evidence type="ECO:0000256" key="11">
    <source>
        <dbReference type="SAM" id="Phobius"/>
    </source>
</evidence>
<dbReference type="InterPro" id="IPR001881">
    <property type="entry name" value="EGF-like_Ca-bd_dom"/>
</dbReference>
<dbReference type="InterPro" id="IPR036116">
    <property type="entry name" value="FN3_sf"/>
</dbReference>
<dbReference type="Pfam" id="PF01825">
    <property type="entry name" value="GPS"/>
    <property type="match status" value="1"/>
</dbReference>
<evidence type="ECO:0000313" key="14">
    <source>
        <dbReference type="EMBL" id="EEN58234.1"/>
    </source>
</evidence>